<dbReference type="GeneID" id="85017387"/>
<dbReference type="Proteomes" id="UP000182771">
    <property type="component" value="Unassembled WGS sequence"/>
</dbReference>
<dbReference type="EC" id="1.1.1.133" evidence="3 6"/>
<name>A0A1H2WHD0_9FLAO</name>
<evidence type="ECO:0000256" key="1">
    <source>
        <dbReference type="ARBA" id="ARBA00004781"/>
    </source>
</evidence>
<keyword evidence="6" id="KW-0521">NADP</keyword>
<protein>
    <recommendedName>
        <fullName evidence="4 6">dTDP-4-dehydrorhamnose reductase</fullName>
        <ecNumber evidence="3 6">1.1.1.133</ecNumber>
    </recommendedName>
</protein>
<dbReference type="GO" id="GO:0008831">
    <property type="term" value="F:dTDP-4-dehydrorhamnose reductase activity"/>
    <property type="evidence" value="ECO:0007669"/>
    <property type="project" value="UniProtKB-EC"/>
</dbReference>
<comment type="similarity">
    <text evidence="2 6">Belongs to the dTDP-4-dehydrorhamnose reductase family.</text>
</comment>
<evidence type="ECO:0000256" key="3">
    <source>
        <dbReference type="ARBA" id="ARBA00012929"/>
    </source>
</evidence>
<evidence type="ECO:0000313" key="8">
    <source>
        <dbReference type="EMBL" id="SDW79931.1"/>
    </source>
</evidence>
<dbReference type="InterPro" id="IPR005913">
    <property type="entry name" value="dTDP_dehydrorham_reduct"/>
</dbReference>
<dbReference type="InterPro" id="IPR029903">
    <property type="entry name" value="RmlD-like-bd"/>
</dbReference>
<sequence length="289" mass="32671">MKNILITGASGQLAMEIHQELPKSATNHYIFTTRNELDVTNVDKINAFFKKHNIELVINCAAYTNVNGSEIDKETANLVNHLAVKNIAQACTEHKSACIHLSTDYVFAGDKNTPYTETDATSPLGAYGQTKLLGESALQHSDIDFLILRTSWLYSAFGNNFVKNILRISKERKELKVVFDQVSTPTYAKDLARFIIFVIENKLYRGRQDVYHFSNEGVCSWYDFAVEILKLAGSDCKVIPCRTEDFPTPAARPAYSVLDKNKLKSDFNFFIPYWRDSLISLMSQNTSLI</sequence>
<dbReference type="NCBIfam" id="TIGR01214">
    <property type="entry name" value="rmlD"/>
    <property type="match status" value="1"/>
</dbReference>
<dbReference type="PANTHER" id="PTHR10491:SF4">
    <property type="entry name" value="METHIONINE ADENOSYLTRANSFERASE 2 SUBUNIT BETA"/>
    <property type="match status" value="1"/>
</dbReference>
<gene>
    <name evidence="8" type="ORF">SAMN05444420_10490</name>
</gene>
<evidence type="ECO:0000259" key="7">
    <source>
        <dbReference type="Pfam" id="PF04321"/>
    </source>
</evidence>
<evidence type="ECO:0000313" key="9">
    <source>
        <dbReference type="Proteomes" id="UP000182771"/>
    </source>
</evidence>
<dbReference type="InterPro" id="IPR036291">
    <property type="entry name" value="NAD(P)-bd_dom_sf"/>
</dbReference>
<comment type="caution">
    <text evidence="8">The sequence shown here is derived from an EMBL/GenBank/DDBJ whole genome shotgun (WGS) entry which is preliminary data.</text>
</comment>
<dbReference type="RefSeq" id="WP_016420726.1">
    <property type="nucleotide sequence ID" value="NZ_FNND01000004.1"/>
</dbReference>
<dbReference type="Gene3D" id="3.40.50.720">
    <property type="entry name" value="NAD(P)-binding Rossmann-like Domain"/>
    <property type="match status" value="1"/>
</dbReference>
<proteinExistence type="inferred from homology"/>
<dbReference type="CDD" id="cd05254">
    <property type="entry name" value="dTDP_HR_like_SDR_e"/>
    <property type="match status" value="1"/>
</dbReference>
<dbReference type="UniPathway" id="UPA00124"/>
<feature type="domain" description="RmlD-like substrate binding" evidence="7">
    <location>
        <begin position="3"/>
        <end position="284"/>
    </location>
</feature>
<dbReference type="Pfam" id="PF04321">
    <property type="entry name" value="RmlD_sub_bind"/>
    <property type="match status" value="1"/>
</dbReference>
<dbReference type="GO" id="GO:0019305">
    <property type="term" value="P:dTDP-rhamnose biosynthetic process"/>
    <property type="evidence" value="ECO:0007669"/>
    <property type="project" value="UniProtKB-UniPathway"/>
</dbReference>
<evidence type="ECO:0000256" key="4">
    <source>
        <dbReference type="ARBA" id="ARBA00017099"/>
    </source>
</evidence>
<comment type="catalytic activity">
    <reaction evidence="5">
        <text>dTDP-beta-L-rhamnose + NADP(+) = dTDP-4-dehydro-beta-L-rhamnose + NADPH + H(+)</text>
        <dbReference type="Rhea" id="RHEA:21796"/>
        <dbReference type="ChEBI" id="CHEBI:15378"/>
        <dbReference type="ChEBI" id="CHEBI:57510"/>
        <dbReference type="ChEBI" id="CHEBI:57783"/>
        <dbReference type="ChEBI" id="CHEBI:58349"/>
        <dbReference type="ChEBI" id="CHEBI:62830"/>
        <dbReference type="EC" id="1.1.1.133"/>
    </reaction>
</comment>
<evidence type="ECO:0000256" key="2">
    <source>
        <dbReference type="ARBA" id="ARBA00010944"/>
    </source>
</evidence>
<evidence type="ECO:0000256" key="5">
    <source>
        <dbReference type="ARBA" id="ARBA00048200"/>
    </source>
</evidence>
<dbReference type="SUPFAM" id="SSF51735">
    <property type="entry name" value="NAD(P)-binding Rossmann-fold domains"/>
    <property type="match status" value="1"/>
</dbReference>
<accession>A0A1H2WHD0</accession>
<dbReference type="AlphaFoldDB" id="A0A1H2WHD0"/>
<comment type="pathway">
    <text evidence="1 6">Carbohydrate biosynthesis; dTDP-L-rhamnose biosynthesis.</text>
</comment>
<dbReference type="EMBL" id="FNND01000004">
    <property type="protein sequence ID" value="SDW79931.1"/>
    <property type="molecule type" value="Genomic_DNA"/>
</dbReference>
<comment type="function">
    <text evidence="6">Catalyzes the reduction of dTDP-6-deoxy-L-lyxo-4-hexulose to yield dTDP-L-rhamnose.</text>
</comment>
<keyword evidence="6" id="KW-0560">Oxidoreductase</keyword>
<evidence type="ECO:0000256" key="6">
    <source>
        <dbReference type="RuleBase" id="RU364082"/>
    </source>
</evidence>
<dbReference type="PANTHER" id="PTHR10491">
    <property type="entry name" value="DTDP-4-DEHYDRORHAMNOSE REDUCTASE"/>
    <property type="match status" value="1"/>
</dbReference>
<reference evidence="8 9" key="1">
    <citation type="submission" date="2016-10" db="EMBL/GenBank/DDBJ databases">
        <authorList>
            <person name="Varghese N."/>
            <person name="Submissions S."/>
        </authorList>
    </citation>
    <scope>NUCLEOTIDE SEQUENCE [LARGE SCALE GENOMIC DNA]</scope>
    <source>
        <strain evidence="8 9">DSM 11449</strain>
    </source>
</reference>
<dbReference type="Gene3D" id="3.90.25.10">
    <property type="entry name" value="UDP-galactose 4-epimerase, domain 1"/>
    <property type="match status" value="1"/>
</dbReference>
<organism evidence="8 9">
    <name type="scientific">Capnocytophaga granulosa</name>
    <dbReference type="NCBI Taxonomy" id="45242"/>
    <lineage>
        <taxon>Bacteria</taxon>
        <taxon>Pseudomonadati</taxon>
        <taxon>Bacteroidota</taxon>
        <taxon>Flavobacteriia</taxon>
        <taxon>Flavobacteriales</taxon>
        <taxon>Flavobacteriaceae</taxon>
        <taxon>Capnocytophaga</taxon>
    </lineage>
</organism>
<keyword evidence="9" id="KW-1185">Reference proteome</keyword>
<dbReference type="GO" id="GO:0005829">
    <property type="term" value="C:cytosol"/>
    <property type="evidence" value="ECO:0007669"/>
    <property type="project" value="TreeGrafter"/>
</dbReference>